<dbReference type="SUPFAM" id="SSF52172">
    <property type="entry name" value="CheY-like"/>
    <property type="match status" value="1"/>
</dbReference>
<dbReference type="EC" id="2.7.7.65" evidence="1"/>
<name>A0A4R1K2R9_9BACT</name>
<evidence type="ECO:0000313" key="7">
    <source>
        <dbReference type="Proteomes" id="UP000294614"/>
    </source>
</evidence>
<dbReference type="NCBIfam" id="TIGR00254">
    <property type="entry name" value="GGDEF"/>
    <property type="match status" value="1"/>
</dbReference>
<reference evidence="6 7" key="1">
    <citation type="submission" date="2019-03" db="EMBL/GenBank/DDBJ databases">
        <title>Genomic Encyclopedia of Type Strains, Phase IV (KMG-IV): sequencing the most valuable type-strain genomes for metagenomic binning, comparative biology and taxonomic classification.</title>
        <authorList>
            <person name="Goeker M."/>
        </authorList>
    </citation>
    <scope>NUCLEOTIDE SEQUENCE [LARGE SCALE GENOMIC DNA]</scope>
    <source>
        <strain evidence="6 7">DSM 24984</strain>
    </source>
</reference>
<feature type="domain" description="Response regulatory" evidence="4">
    <location>
        <begin position="10"/>
        <end position="124"/>
    </location>
</feature>
<dbReference type="OrthoDB" id="9812260at2"/>
<protein>
    <recommendedName>
        <fullName evidence="1">diguanylate cyclase</fullName>
        <ecNumber evidence="1">2.7.7.65</ecNumber>
    </recommendedName>
</protein>
<dbReference type="InterPro" id="IPR043128">
    <property type="entry name" value="Rev_trsase/Diguanyl_cyclase"/>
</dbReference>
<proteinExistence type="predicted"/>
<dbReference type="InterPro" id="IPR001789">
    <property type="entry name" value="Sig_transdc_resp-reg_receiver"/>
</dbReference>
<dbReference type="EMBL" id="SMGG01000007">
    <property type="protein sequence ID" value="TCK58335.1"/>
    <property type="molecule type" value="Genomic_DNA"/>
</dbReference>
<evidence type="ECO:0000256" key="2">
    <source>
        <dbReference type="ARBA" id="ARBA00034247"/>
    </source>
</evidence>
<dbReference type="SUPFAM" id="SSF55073">
    <property type="entry name" value="Nucleotide cyclase"/>
    <property type="match status" value="1"/>
</dbReference>
<dbReference type="CDD" id="cd17536">
    <property type="entry name" value="REC_YesN-like"/>
    <property type="match status" value="1"/>
</dbReference>
<dbReference type="CDD" id="cd01949">
    <property type="entry name" value="GGDEF"/>
    <property type="match status" value="1"/>
</dbReference>
<dbReference type="GO" id="GO:1902201">
    <property type="term" value="P:negative regulation of bacterial-type flagellum-dependent cell motility"/>
    <property type="evidence" value="ECO:0007669"/>
    <property type="project" value="TreeGrafter"/>
</dbReference>
<dbReference type="PROSITE" id="PS50887">
    <property type="entry name" value="GGDEF"/>
    <property type="match status" value="1"/>
</dbReference>
<dbReference type="GO" id="GO:0000160">
    <property type="term" value="P:phosphorelay signal transduction system"/>
    <property type="evidence" value="ECO:0007669"/>
    <property type="project" value="InterPro"/>
</dbReference>
<feature type="modified residue" description="4-aspartylphosphate" evidence="3">
    <location>
        <position position="59"/>
    </location>
</feature>
<dbReference type="GO" id="GO:0052621">
    <property type="term" value="F:diguanylate cyclase activity"/>
    <property type="evidence" value="ECO:0007669"/>
    <property type="project" value="UniProtKB-EC"/>
</dbReference>
<dbReference type="Proteomes" id="UP000294614">
    <property type="component" value="Unassembled WGS sequence"/>
</dbReference>
<dbReference type="PANTHER" id="PTHR45138:SF9">
    <property type="entry name" value="DIGUANYLATE CYCLASE DGCM-RELATED"/>
    <property type="match status" value="1"/>
</dbReference>
<dbReference type="Pfam" id="PF00990">
    <property type="entry name" value="GGDEF"/>
    <property type="match status" value="1"/>
</dbReference>
<dbReference type="Gene3D" id="3.30.70.270">
    <property type="match status" value="1"/>
</dbReference>
<dbReference type="FunFam" id="3.30.70.270:FF:000001">
    <property type="entry name" value="Diguanylate cyclase domain protein"/>
    <property type="match status" value="1"/>
</dbReference>
<gene>
    <name evidence="6" type="ORF">C8D98_2533</name>
</gene>
<dbReference type="Gene3D" id="3.40.50.2300">
    <property type="match status" value="1"/>
</dbReference>
<dbReference type="InterPro" id="IPR000160">
    <property type="entry name" value="GGDEF_dom"/>
</dbReference>
<dbReference type="SMART" id="SM00448">
    <property type="entry name" value="REC"/>
    <property type="match status" value="1"/>
</dbReference>
<organism evidence="6 7">
    <name type="scientific">Seleniivibrio woodruffii</name>
    <dbReference type="NCBI Taxonomy" id="1078050"/>
    <lineage>
        <taxon>Bacteria</taxon>
        <taxon>Pseudomonadati</taxon>
        <taxon>Deferribacterota</taxon>
        <taxon>Deferribacteres</taxon>
        <taxon>Deferribacterales</taxon>
        <taxon>Geovibrionaceae</taxon>
        <taxon>Seleniivibrio</taxon>
    </lineage>
</organism>
<keyword evidence="3" id="KW-0597">Phosphoprotein</keyword>
<dbReference type="PROSITE" id="PS50110">
    <property type="entry name" value="RESPONSE_REGULATORY"/>
    <property type="match status" value="1"/>
</dbReference>
<comment type="caution">
    <text evidence="6">The sequence shown here is derived from an EMBL/GenBank/DDBJ whole genome shotgun (WGS) entry which is preliminary data.</text>
</comment>
<evidence type="ECO:0000259" key="5">
    <source>
        <dbReference type="PROSITE" id="PS50887"/>
    </source>
</evidence>
<dbReference type="InterPro" id="IPR011006">
    <property type="entry name" value="CheY-like_superfamily"/>
</dbReference>
<dbReference type="Pfam" id="PF00072">
    <property type="entry name" value="Response_reg"/>
    <property type="match status" value="1"/>
</dbReference>
<sequence>MQDDRFLHISILYVEDEPAIREGLQRFFQRRSGTIYLAANGQEGLELFEKHRPDIVVTDIRMPVMDGLTMSRKIKELSPDIPIVITTGHNDEEFLLKAIDVGVDKYIKKPVDFRDLMKVILNLSSAVLYRRQLEQQNKFLREVMDLNPNFLATTDGSTCTYINDSFLSFLRCTGLEDFRLRYGSLENVFVTKDDSFYAGKNISEWIATAADDRQTSRIVVMKPDSGAEDDETTFILTVRHVPGKREYLLSFADVTHLEMEKQLYMILSMQDPLTKVYNRKKFFDELEKEVERVQRYQQKLSLIMMDADYFKNINDIYGHSVGDKVLINLTDLIRKGIRKTDILARYGGEEFAVLMPGTDVEGAFEIADRLRNSIASYDFPVCKEVTCSFGVAEFAETDTIDSFVQKADIALYEAKSKGRNNAQVFEGGSFKCSM</sequence>
<dbReference type="GO" id="GO:0005886">
    <property type="term" value="C:plasma membrane"/>
    <property type="evidence" value="ECO:0007669"/>
    <property type="project" value="TreeGrafter"/>
</dbReference>
<comment type="catalytic activity">
    <reaction evidence="2">
        <text>2 GTP = 3',3'-c-di-GMP + 2 diphosphate</text>
        <dbReference type="Rhea" id="RHEA:24898"/>
        <dbReference type="ChEBI" id="CHEBI:33019"/>
        <dbReference type="ChEBI" id="CHEBI:37565"/>
        <dbReference type="ChEBI" id="CHEBI:58805"/>
        <dbReference type="EC" id="2.7.7.65"/>
    </reaction>
</comment>
<accession>A0A4R1K2R9</accession>
<dbReference type="AlphaFoldDB" id="A0A4R1K2R9"/>
<dbReference type="PANTHER" id="PTHR45138">
    <property type="entry name" value="REGULATORY COMPONENTS OF SENSORY TRANSDUCTION SYSTEM"/>
    <property type="match status" value="1"/>
</dbReference>
<keyword evidence="7" id="KW-1185">Reference proteome</keyword>
<dbReference type="InterPro" id="IPR029787">
    <property type="entry name" value="Nucleotide_cyclase"/>
</dbReference>
<evidence type="ECO:0000256" key="3">
    <source>
        <dbReference type="PROSITE-ProRule" id="PRU00169"/>
    </source>
</evidence>
<dbReference type="RefSeq" id="WP_132874510.1">
    <property type="nucleotide sequence ID" value="NZ_JAJUHT010000015.1"/>
</dbReference>
<dbReference type="SMART" id="SM00267">
    <property type="entry name" value="GGDEF"/>
    <property type="match status" value="1"/>
</dbReference>
<dbReference type="InterPro" id="IPR050469">
    <property type="entry name" value="Diguanylate_Cyclase"/>
</dbReference>
<evidence type="ECO:0000256" key="1">
    <source>
        <dbReference type="ARBA" id="ARBA00012528"/>
    </source>
</evidence>
<evidence type="ECO:0000313" key="6">
    <source>
        <dbReference type="EMBL" id="TCK58335.1"/>
    </source>
</evidence>
<dbReference type="GO" id="GO:0043709">
    <property type="term" value="P:cell adhesion involved in single-species biofilm formation"/>
    <property type="evidence" value="ECO:0007669"/>
    <property type="project" value="TreeGrafter"/>
</dbReference>
<feature type="domain" description="GGDEF" evidence="5">
    <location>
        <begin position="298"/>
        <end position="427"/>
    </location>
</feature>
<evidence type="ECO:0000259" key="4">
    <source>
        <dbReference type="PROSITE" id="PS50110"/>
    </source>
</evidence>